<feature type="domain" description="Copper amine oxidase-like N-terminal" evidence="1">
    <location>
        <begin position="45"/>
        <end position="90"/>
    </location>
</feature>
<dbReference type="InterPro" id="IPR012854">
    <property type="entry name" value="Cu_amine_oxidase-like_N"/>
</dbReference>
<dbReference type="SUPFAM" id="SSF55383">
    <property type="entry name" value="Copper amine oxidase, domain N"/>
    <property type="match status" value="1"/>
</dbReference>
<organism evidence="2 3">
    <name type="scientific">Paenibacillus naphthalenovorans</name>
    <dbReference type="NCBI Taxonomy" id="162209"/>
    <lineage>
        <taxon>Bacteria</taxon>
        <taxon>Bacillati</taxon>
        <taxon>Bacillota</taxon>
        <taxon>Bacilli</taxon>
        <taxon>Bacillales</taxon>
        <taxon>Paenibacillaceae</taxon>
        <taxon>Paenibacillus</taxon>
    </lineage>
</organism>
<reference evidence="3" key="1">
    <citation type="submission" date="2015-12" db="EMBL/GenBank/DDBJ databases">
        <title>Complete genome sequences of two moderately thermophilic Paenibacillus species.</title>
        <authorList>
            <person name="Butler R.III."/>
            <person name="Wang J."/>
            <person name="Stark B.C."/>
            <person name="Pombert J.-F."/>
        </authorList>
    </citation>
    <scope>NUCLEOTIDE SEQUENCE [LARGE SCALE GENOMIC DNA]</scope>
    <source>
        <strain evidence="3">32O-Y</strain>
    </source>
</reference>
<dbReference type="STRING" id="162209.IJ22_11200"/>
<evidence type="ECO:0000313" key="3">
    <source>
        <dbReference type="Proteomes" id="UP000061660"/>
    </source>
</evidence>
<dbReference type="Proteomes" id="UP000061660">
    <property type="component" value="Chromosome"/>
</dbReference>
<dbReference type="KEGG" id="pnp:IJ22_11200"/>
<dbReference type="InterPro" id="IPR036582">
    <property type="entry name" value="Mao_N_sf"/>
</dbReference>
<accession>A0A0U2U5I3</accession>
<proteinExistence type="predicted"/>
<reference evidence="2 3" key="2">
    <citation type="journal article" date="2016" name="Genome Announc.">
        <title>Complete Genome Sequences of Two Interactive Moderate Thermophiles, Paenibacillus napthalenovorans 32O-Y and Paenibacillus sp. 32O-W.</title>
        <authorList>
            <person name="Butler R.R.III."/>
            <person name="Wang J."/>
            <person name="Stark B.C."/>
            <person name="Pombert J.F."/>
        </authorList>
    </citation>
    <scope>NUCLEOTIDE SEQUENCE [LARGE SCALE GENOMIC DNA]</scope>
    <source>
        <strain evidence="2 3">32O-Y</strain>
    </source>
</reference>
<dbReference type="EMBL" id="CP013652">
    <property type="protein sequence ID" value="ALS21496.1"/>
    <property type="molecule type" value="Genomic_DNA"/>
</dbReference>
<protein>
    <submittedName>
        <fullName evidence="2">Copper amine oxidase</fullName>
    </submittedName>
</protein>
<evidence type="ECO:0000313" key="2">
    <source>
        <dbReference type="EMBL" id="ALS21496.1"/>
    </source>
</evidence>
<dbReference type="AlphaFoldDB" id="A0A0U2U5I3"/>
<evidence type="ECO:0000259" key="1">
    <source>
        <dbReference type="Pfam" id="PF07833"/>
    </source>
</evidence>
<dbReference type="PATRIC" id="fig|162209.4.peg.1194"/>
<keyword evidence="3" id="KW-1185">Reference proteome</keyword>
<dbReference type="Pfam" id="PF07833">
    <property type="entry name" value="Cu_amine_oxidN1"/>
    <property type="match status" value="1"/>
</dbReference>
<gene>
    <name evidence="2" type="ORF">IJ22_11200</name>
</gene>
<name>A0A0U2U5I3_9BACL</name>
<sequence>MTMNRIKRVFWMAALMGSTFTAGVYAEDVLQKVEAYLRPDFRLVLDGKPVQLSGPPLIYEDKSYLPLAELGRLMGANVLWRGETKTIYINSRINPEQKVEERNPNYESIELYNPYSITLKYLGAEYPMLITYNNSSTNYAPYYRESDVKRMGIDTNGLNKAKERLTGALFISESELNKRLRETPEQVYSADYESYVINGELHPEKLKMLRSHVKNTLVANYDNIYMYRKPIIIDKVTGEEDMYDYYYLETVRAQDGYVFERYWKDRLKVNKNSDWLNTSYTVNIYSKTDLEDEAIKRENP</sequence>